<keyword evidence="5" id="KW-0378">Hydrolase</keyword>
<evidence type="ECO:0000313" key="9">
    <source>
        <dbReference type="EMBL" id="KKY20078.1"/>
    </source>
</evidence>
<proteinExistence type="inferred from homology"/>
<dbReference type="AlphaFoldDB" id="A0A0G2G8Q6"/>
<evidence type="ECO:0000256" key="4">
    <source>
        <dbReference type="ARBA" id="ARBA00022759"/>
    </source>
</evidence>
<feature type="signal peptide" evidence="8">
    <location>
        <begin position="1"/>
        <end position="20"/>
    </location>
</feature>
<keyword evidence="4" id="KW-0255">Endonuclease</keyword>
<dbReference type="Proteomes" id="UP000053317">
    <property type="component" value="Unassembled WGS sequence"/>
</dbReference>
<keyword evidence="10" id="KW-1185">Reference proteome</keyword>
<dbReference type="GO" id="GO:0046872">
    <property type="term" value="F:metal ion binding"/>
    <property type="evidence" value="ECO:0007669"/>
    <property type="project" value="UniProtKB-KW"/>
</dbReference>
<keyword evidence="2" id="KW-0540">Nuclease</keyword>
<comment type="caution">
    <text evidence="9">The sequence shown here is derived from an EMBL/GenBank/DDBJ whole genome shotgun (WGS) entry which is preliminary data.</text>
</comment>
<feature type="chain" id="PRO_5002544810" evidence="8">
    <location>
        <begin position="21"/>
        <end position="253"/>
    </location>
</feature>
<dbReference type="Gene3D" id="1.10.575.10">
    <property type="entry name" value="P1 Nuclease"/>
    <property type="match status" value="2"/>
</dbReference>
<keyword evidence="6" id="KW-1015">Disulfide bond</keyword>
<evidence type="ECO:0000256" key="2">
    <source>
        <dbReference type="ARBA" id="ARBA00022722"/>
    </source>
</evidence>
<name>A0A0G2G8Q6_PHACM</name>
<dbReference type="SUPFAM" id="SSF48537">
    <property type="entry name" value="Phospholipase C/P1 nuclease"/>
    <property type="match status" value="1"/>
</dbReference>
<dbReference type="PANTHER" id="PTHR33146:SF26">
    <property type="entry name" value="ENDONUCLEASE 4"/>
    <property type="match status" value="1"/>
</dbReference>
<dbReference type="CDD" id="cd11010">
    <property type="entry name" value="S1-P1_nuclease"/>
    <property type="match status" value="1"/>
</dbReference>
<dbReference type="PANTHER" id="PTHR33146">
    <property type="entry name" value="ENDONUCLEASE 4"/>
    <property type="match status" value="1"/>
</dbReference>
<sequence length="253" mass="27227">MCKLHHLVPFAPLFFPLVSAWGGVGHEAVAYVAQDFVADATKTYIQDILGTGTSYMAAVATWADTYRYTDAGGWSAPLHFVDANDSSSTSDDKLSAIKFLIHFVGDIHQPLHDEALDVGGNTISVTYDGEDTNLHHVWDTPMVESLAGGSTITTARSYATTLTSAIQDGTWSATSWTSDMTLTQSTVLKWATQANAYVCSDVIPEGVDAVEGQDLSTTYYDDHNHVVKIQLARAGYRLAAWLNLIVTGSTGGV</sequence>
<evidence type="ECO:0000256" key="7">
    <source>
        <dbReference type="ARBA" id="ARBA00023180"/>
    </source>
</evidence>
<dbReference type="EMBL" id="LCWF01000101">
    <property type="protein sequence ID" value="KKY20078.1"/>
    <property type="molecule type" value="Genomic_DNA"/>
</dbReference>
<dbReference type="InterPro" id="IPR008947">
    <property type="entry name" value="PLipase_C/P1_nuclease_dom_sf"/>
</dbReference>
<evidence type="ECO:0000256" key="5">
    <source>
        <dbReference type="ARBA" id="ARBA00022801"/>
    </source>
</evidence>
<gene>
    <name evidence="9" type="ORF">UCRPC4_g04267</name>
</gene>
<evidence type="ECO:0000256" key="1">
    <source>
        <dbReference type="ARBA" id="ARBA00009547"/>
    </source>
</evidence>
<evidence type="ECO:0000256" key="8">
    <source>
        <dbReference type="SAM" id="SignalP"/>
    </source>
</evidence>
<protein>
    <submittedName>
        <fullName evidence="9">Putative nuclease s1</fullName>
    </submittedName>
</protein>
<dbReference type="GO" id="GO:0006308">
    <property type="term" value="P:DNA catabolic process"/>
    <property type="evidence" value="ECO:0007669"/>
    <property type="project" value="InterPro"/>
</dbReference>
<keyword evidence="3" id="KW-0479">Metal-binding</keyword>
<accession>A0A0G2G8Q6</accession>
<reference evidence="9 10" key="2">
    <citation type="submission" date="2015-05" db="EMBL/GenBank/DDBJ databases">
        <authorList>
            <person name="Morales-Cruz A."/>
            <person name="Amrine K.C."/>
            <person name="Cantu D."/>
        </authorList>
    </citation>
    <scope>NUCLEOTIDE SEQUENCE [LARGE SCALE GENOMIC DNA]</scope>
    <source>
        <strain evidence="9">UCRPC4</strain>
    </source>
</reference>
<keyword evidence="8" id="KW-0732">Signal</keyword>
<evidence type="ECO:0000256" key="3">
    <source>
        <dbReference type="ARBA" id="ARBA00022723"/>
    </source>
</evidence>
<evidence type="ECO:0000313" key="10">
    <source>
        <dbReference type="Proteomes" id="UP000053317"/>
    </source>
</evidence>
<reference evidence="9 10" key="1">
    <citation type="submission" date="2015-05" db="EMBL/GenBank/DDBJ databases">
        <title>Distinctive expansion of gene families associated with plant cell wall degradation and secondary metabolism in the genomes of grapevine trunk pathogens.</title>
        <authorList>
            <person name="Lawrence D.P."/>
            <person name="Travadon R."/>
            <person name="Rolshausen P.E."/>
            <person name="Baumgartner K."/>
        </authorList>
    </citation>
    <scope>NUCLEOTIDE SEQUENCE [LARGE SCALE GENOMIC DNA]</scope>
    <source>
        <strain evidence="9">UCRPC4</strain>
    </source>
</reference>
<dbReference type="GO" id="GO:0016788">
    <property type="term" value="F:hydrolase activity, acting on ester bonds"/>
    <property type="evidence" value="ECO:0007669"/>
    <property type="project" value="InterPro"/>
</dbReference>
<organism evidence="9 10">
    <name type="scientific">Phaeomoniella chlamydospora</name>
    <name type="common">Phaeoacremonium chlamydosporum</name>
    <dbReference type="NCBI Taxonomy" id="158046"/>
    <lineage>
        <taxon>Eukaryota</taxon>
        <taxon>Fungi</taxon>
        <taxon>Dikarya</taxon>
        <taxon>Ascomycota</taxon>
        <taxon>Pezizomycotina</taxon>
        <taxon>Eurotiomycetes</taxon>
        <taxon>Chaetothyriomycetidae</taxon>
        <taxon>Phaeomoniellales</taxon>
        <taxon>Phaeomoniellaceae</taxon>
        <taxon>Phaeomoniella</taxon>
    </lineage>
</organism>
<evidence type="ECO:0000256" key="6">
    <source>
        <dbReference type="ARBA" id="ARBA00023157"/>
    </source>
</evidence>
<dbReference type="GO" id="GO:0004519">
    <property type="term" value="F:endonuclease activity"/>
    <property type="evidence" value="ECO:0007669"/>
    <property type="project" value="UniProtKB-KW"/>
</dbReference>
<dbReference type="OrthoDB" id="441446at2759"/>
<comment type="similarity">
    <text evidence="1">Belongs to the nuclease type I family.</text>
</comment>
<dbReference type="Pfam" id="PF02265">
    <property type="entry name" value="S1-P1_nuclease"/>
    <property type="match status" value="1"/>
</dbReference>
<dbReference type="GO" id="GO:0003676">
    <property type="term" value="F:nucleic acid binding"/>
    <property type="evidence" value="ECO:0007669"/>
    <property type="project" value="InterPro"/>
</dbReference>
<keyword evidence="7" id="KW-0325">Glycoprotein</keyword>
<dbReference type="InterPro" id="IPR003154">
    <property type="entry name" value="S1/P1nuclease"/>
</dbReference>